<keyword evidence="3" id="KW-1185">Reference proteome</keyword>
<evidence type="ECO:0000313" key="3">
    <source>
        <dbReference type="Proteomes" id="UP000600588"/>
    </source>
</evidence>
<feature type="domain" description="Cytochrome c-552/4" evidence="1">
    <location>
        <begin position="102"/>
        <end position="137"/>
    </location>
</feature>
<dbReference type="RefSeq" id="WP_188230003.1">
    <property type="nucleotide sequence ID" value="NZ_JACVXB010000003.1"/>
</dbReference>
<dbReference type="AlphaFoldDB" id="A0A8J6U8W1"/>
<dbReference type="Pfam" id="PF13435">
    <property type="entry name" value="Cytochrome_C554"/>
    <property type="match status" value="1"/>
</dbReference>
<dbReference type="EMBL" id="JACVXB010000003">
    <property type="protein sequence ID" value="MBD0832217.1"/>
    <property type="molecule type" value="Genomic_DNA"/>
</dbReference>
<dbReference type="Gene3D" id="3.90.10.10">
    <property type="entry name" value="Cytochrome C3"/>
    <property type="match status" value="1"/>
</dbReference>
<reference evidence="2 3" key="1">
    <citation type="submission" date="2020-09" db="EMBL/GenBank/DDBJ databases">
        <title>TT11 complete genome.</title>
        <authorList>
            <person name="Wu Z."/>
        </authorList>
    </citation>
    <scope>NUCLEOTIDE SEQUENCE [LARGE SCALE GENOMIC DNA]</scope>
    <source>
        <strain evidence="2 3">TT11</strain>
    </source>
</reference>
<evidence type="ECO:0000259" key="1">
    <source>
        <dbReference type="Pfam" id="PF13435"/>
    </source>
</evidence>
<gene>
    <name evidence="2" type="ORF">ICJ83_08735</name>
</gene>
<comment type="caution">
    <text evidence="2">The sequence shown here is derived from an EMBL/GenBank/DDBJ whole genome shotgun (WGS) entry which is preliminary data.</text>
</comment>
<sequence>MKRIGIISLFLILFLAFVAVWNISYREGQEEAYIPIENENPMPIIPSEIGVFERSKFALDYVNMPVDENHQRTLETFYNNRAFHGAPPSIPHPVASERGMGENICLKCHQNGGFVDKFNAYAPVTPHPEMVNCRQCHVAQVTESLFEETNFHKIKAPEVGVNNALDGSPPVIPHQIQMHENCLACHAGPAAPKEIRVTHPERVNCRQCHVPNNKETRDIGEFKRISNYDE</sequence>
<dbReference type="SUPFAM" id="SSF48695">
    <property type="entry name" value="Multiheme cytochromes"/>
    <property type="match status" value="1"/>
</dbReference>
<evidence type="ECO:0000313" key="2">
    <source>
        <dbReference type="EMBL" id="MBD0832217.1"/>
    </source>
</evidence>
<name>A0A8J6U8W1_9FLAO</name>
<dbReference type="Proteomes" id="UP000600588">
    <property type="component" value="Unassembled WGS sequence"/>
</dbReference>
<proteinExistence type="predicted"/>
<dbReference type="InterPro" id="IPR023155">
    <property type="entry name" value="Cyt_c-552/4"/>
</dbReference>
<organism evidence="2 3">
    <name type="scientific">Aestuariibaculum sediminum</name>
    <dbReference type="NCBI Taxonomy" id="2770637"/>
    <lineage>
        <taxon>Bacteria</taxon>
        <taxon>Pseudomonadati</taxon>
        <taxon>Bacteroidota</taxon>
        <taxon>Flavobacteriia</taxon>
        <taxon>Flavobacteriales</taxon>
        <taxon>Flavobacteriaceae</taxon>
    </lineage>
</organism>
<dbReference type="InterPro" id="IPR036280">
    <property type="entry name" value="Multihaem_cyt_sf"/>
</dbReference>
<protein>
    <submittedName>
        <fullName evidence="2">Cytochrome C</fullName>
    </submittedName>
</protein>
<accession>A0A8J6U8W1</accession>